<feature type="non-terminal residue" evidence="1">
    <location>
        <position position="180"/>
    </location>
</feature>
<name>A0A292Q0A5_9PEZI</name>
<organism evidence="1 2">
    <name type="scientific">Tuber aestivum</name>
    <name type="common">summer truffle</name>
    <dbReference type="NCBI Taxonomy" id="59557"/>
    <lineage>
        <taxon>Eukaryota</taxon>
        <taxon>Fungi</taxon>
        <taxon>Dikarya</taxon>
        <taxon>Ascomycota</taxon>
        <taxon>Pezizomycotina</taxon>
        <taxon>Pezizomycetes</taxon>
        <taxon>Pezizales</taxon>
        <taxon>Tuberaceae</taxon>
        <taxon>Tuber</taxon>
    </lineage>
</organism>
<gene>
    <name evidence="1" type="ORF">GSTUAT00002648001</name>
</gene>
<protein>
    <submittedName>
        <fullName evidence="1">Uncharacterized protein</fullName>
    </submittedName>
</protein>
<sequence>MEEILILTRIHFVAPDGYLRIVMPTALHETAVSWMRTEFTVWVYDHLLTPAAFTAINDSLITHDHFLGTFSGSLKIPDLAYIPCINGIRRAFPTVVLESGWMESQAQLLRDLQLWQEGTAGAAKIVILFKLYRSHVHNRIKATLTFFRYVADRVPAMSLYPIFPPPSQPKPDPWITIDEL</sequence>
<evidence type="ECO:0000313" key="2">
    <source>
        <dbReference type="Proteomes" id="UP001412239"/>
    </source>
</evidence>
<dbReference type="EMBL" id="LN890975">
    <property type="protein sequence ID" value="CUS13272.1"/>
    <property type="molecule type" value="Genomic_DNA"/>
</dbReference>
<dbReference type="AlphaFoldDB" id="A0A292Q0A5"/>
<reference evidence="1" key="1">
    <citation type="submission" date="2015-10" db="EMBL/GenBank/DDBJ databases">
        <authorList>
            <person name="Regsiter A."/>
            <person name="william w."/>
        </authorList>
    </citation>
    <scope>NUCLEOTIDE SEQUENCE</scope>
    <source>
        <strain evidence="1">Montdore</strain>
    </source>
</reference>
<keyword evidence="2" id="KW-1185">Reference proteome</keyword>
<accession>A0A292Q0A5</accession>
<dbReference type="Proteomes" id="UP001412239">
    <property type="component" value="Unassembled WGS sequence"/>
</dbReference>
<proteinExistence type="predicted"/>
<evidence type="ECO:0000313" key="1">
    <source>
        <dbReference type="EMBL" id="CUS13272.1"/>
    </source>
</evidence>